<protein>
    <submittedName>
        <fullName evidence="1">Uncharacterized protein</fullName>
    </submittedName>
</protein>
<dbReference type="InParanoid" id="A0A2P5HII5"/>
<sequence length="251" mass="29414">MTTKTDKPLPLPRIKGPKLEPFQGTASADIQFLQFLGTAKDLDSKVWKVQIGNTIYVMKIVSWSGREDLAVRAYGYILLTREQEEAVTVASGEEWVDWERYPEPLDCDGIFQRWEIHRHERVRAILKQYIPSPAPWTAPQIPQMYTDLETLHAPGILVRDIHEGNYLNGKLIDFSRAWTMYHICLDRSTQGGFRRARMEEPSKFEEMIDMWAFTEGKEIEKPAGLLRWHSSKEDDDLGVDPRQYEWWKWEE</sequence>
<organism evidence="1 2">
    <name type="scientific">Diaporthe helianthi</name>
    <dbReference type="NCBI Taxonomy" id="158607"/>
    <lineage>
        <taxon>Eukaryota</taxon>
        <taxon>Fungi</taxon>
        <taxon>Dikarya</taxon>
        <taxon>Ascomycota</taxon>
        <taxon>Pezizomycotina</taxon>
        <taxon>Sordariomycetes</taxon>
        <taxon>Sordariomycetidae</taxon>
        <taxon>Diaporthales</taxon>
        <taxon>Diaporthaceae</taxon>
        <taxon>Diaporthe</taxon>
    </lineage>
</organism>
<dbReference type="InterPro" id="IPR011009">
    <property type="entry name" value="Kinase-like_dom_sf"/>
</dbReference>
<dbReference type="InterPro" id="IPR025213">
    <property type="entry name" value="Sim4_Fta2"/>
</dbReference>
<evidence type="ECO:0000313" key="2">
    <source>
        <dbReference type="Proteomes" id="UP000094444"/>
    </source>
</evidence>
<gene>
    <name evidence="1" type="ORF">DHEL01_v211550</name>
</gene>
<dbReference type="OrthoDB" id="3432781at2759"/>
<dbReference type="Proteomes" id="UP000094444">
    <property type="component" value="Unassembled WGS sequence"/>
</dbReference>
<accession>A0A2P5HII5</accession>
<keyword evidence="2" id="KW-1185">Reference proteome</keyword>
<reference evidence="1" key="1">
    <citation type="submission" date="2017-09" db="EMBL/GenBank/DDBJ databases">
        <title>Polyketide synthases of a Diaporthe helianthi virulent isolate.</title>
        <authorList>
            <person name="Baroncelli R."/>
        </authorList>
    </citation>
    <scope>NUCLEOTIDE SEQUENCE [LARGE SCALE GENOMIC DNA]</scope>
    <source>
        <strain evidence="1">7/96</strain>
    </source>
</reference>
<dbReference type="STRING" id="158607.A0A2P5HII5"/>
<dbReference type="SUPFAM" id="SSF56112">
    <property type="entry name" value="Protein kinase-like (PK-like)"/>
    <property type="match status" value="1"/>
</dbReference>
<comment type="caution">
    <text evidence="1">The sequence shown here is derived from an EMBL/GenBank/DDBJ whole genome shotgun (WGS) entry which is preliminary data.</text>
</comment>
<proteinExistence type="predicted"/>
<dbReference type="Pfam" id="PF13095">
    <property type="entry name" value="FTA2"/>
    <property type="match status" value="2"/>
</dbReference>
<name>A0A2P5HII5_DIAHE</name>
<dbReference type="EMBL" id="MAVT02001828">
    <property type="protein sequence ID" value="POS70055.1"/>
    <property type="molecule type" value="Genomic_DNA"/>
</dbReference>
<evidence type="ECO:0000313" key="1">
    <source>
        <dbReference type="EMBL" id="POS70055.1"/>
    </source>
</evidence>
<dbReference type="AlphaFoldDB" id="A0A2P5HII5"/>